<evidence type="ECO:0000313" key="2">
    <source>
        <dbReference type="EMBL" id="GAA1210705.1"/>
    </source>
</evidence>
<dbReference type="PRINTS" id="PR00038">
    <property type="entry name" value="HTHLUXR"/>
</dbReference>
<dbReference type="InterPro" id="IPR000792">
    <property type="entry name" value="Tscrpt_reg_LuxR_C"/>
</dbReference>
<dbReference type="EMBL" id="BAAAKW010000017">
    <property type="protein sequence ID" value="GAA1210705.1"/>
    <property type="molecule type" value="Genomic_DNA"/>
</dbReference>
<evidence type="ECO:0000259" key="1">
    <source>
        <dbReference type="Pfam" id="PF00196"/>
    </source>
</evidence>
<evidence type="ECO:0000313" key="3">
    <source>
        <dbReference type="Proteomes" id="UP001500943"/>
    </source>
</evidence>
<proteinExistence type="predicted"/>
<dbReference type="RefSeq" id="WP_343923248.1">
    <property type="nucleotide sequence ID" value="NZ_BAAAKW010000017.1"/>
</dbReference>
<dbReference type="Pfam" id="PF00196">
    <property type="entry name" value="GerE"/>
    <property type="match status" value="1"/>
</dbReference>
<dbReference type="SUPFAM" id="SSF46894">
    <property type="entry name" value="C-terminal effector domain of the bipartite response regulators"/>
    <property type="match status" value="1"/>
</dbReference>
<dbReference type="InterPro" id="IPR016032">
    <property type="entry name" value="Sig_transdc_resp-reg_C-effctor"/>
</dbReference>
<comment type="caution">
    <text evidence="2">The sequence shown here is derived from an EMBL/GenBank/DDBJ whole genome shotgun (WGS) entry which is preliminary data.</text>
</comment>
<reference evidence="2 3" key="1">
    <citation type="journal article" date="2019" name="Int. J. Syst. Evol. Microbiol.">
        <title>The Global Catalogue of Microorganisms (GCM) 10K type strain sequencing project: providing services to taxonomists for standard genome sequencing and annotation.</title>
        <authorList>
            <consortium name="The Broad Institute Genomics Platform"/>
            <consortium name="The Broad Institute Genome Sequencing Center for Infectious Disease"/>
            <person name="Wu L."/>
            <person name="Ma J."/>
        </authorList>
    </citation>
    <scope>NUCLEOTIDE SEQUENCE [LARGE SCALE GENOMIC DNA]</scope>
    <source>
        <strain evidence="2 3">JCM 12762</strain>
    </source>
</reference>
<sequence length="156" mass="16919">MTELSADDDLAHARRLAKAAGEPFDGQLSPRELEVSRLVSQGLSNPEIAVSLVLSEHEHAKGEDETSGPGGYVGFIDWLNRKLFPILGTPDFGPYENVVEKVADAVCPVCGRPISEHFIDHSTPETILDCPVEHKPMPFDGSPLNELGMNKPSTES</sequence>
<name>A0ABN1VGP7_9MICO</name>
<gene>
    <name evidence="2" type="ORF">GCM10009655_07200</name>
</gene>
<dbReference type="Proteomes" id="UP001500943">
    <property type="component" value="Unassembled WGS sequence"/>
</dbReference>
<keyword evidence="3" id="KW-1185">Reference proteome</keyword>
<accession>A0ABN1VGP7</accession>
<dbReference type="InterPro" id="IPR036388">
    <property type="entry name" value="WH-like_DNA-bd_sf"/>
</dbReference>
<protein>
    <recommendedName>
        <fullName evidence="1">HTH luxR-type domain-containing protein</fullName>
    </recommendedName>
</protein>
<feature type="domain" description="HTH luxR-type" evidence="1">
    <location>
        <begin position="27"/>
        <end position="56"/>
    </location>
</feature>
<organism evidence="2 3">
    <name type="scientific">Rhodoglobus aureus</name>
    <dbReference type="NCBI Taxonomy" id="191497"/>
    <lineage>
        <taxon>Bacteria</taxon>
        <taxon>Bacillati</taxon>
        <taxon>Actinomycetota</taxon>
        <taxon>Actinomycetes</taxon>
        <taxon>Micrococcales</taxon>
        <taxon>Microbacteriaceae</taxon>
        <taxon>Rhodoglobus</taxon>
    </lineage>
</organism>
<dbReference type="Gene3D" id="1.10.10.10">
    <property type="entry name" value="Winged helix-like DNA-binding domain superfamily/Winged helix DNA-binding domain"/>
    <property type="match status" value="1"/>
</dbReference>